<keyword evidence="8" id="KW-0061">Asparagine biosynthesis</keyword>
<evidence type="ECO:0000256" key="6">
    <source>
        <dbReference type="ARBA" id="ARBA00022962"/>
    </source>
</evidence>
<dbReference type="SUPFAM" id="SSF52402">
    <property type="entry name" value="Adenine nucleotide alpha hydrolases-like"/>
    <property type="match status" value="1"/>
</dbReference>
<dbReference type="NCBIfam" id="TIGR03108">
    <property type="entry name" value="eps_aminotran_1"/>
    <property type="match status" value="1"/>
</dbReference>
<feature type="site" description="Important for beta-aspartyl-AMP intermediate formation" evidence="10">
    <location>
        <position position="364"/>
    </location>
</feature>
<comment type="similarity">
    <text evidence="2">Belongs to the asparagine synthetase family.</text>
</comment>
<dbReference type="CDD" id="cd00712">
    <property type="entry name" value="AsnB"/>
    <property type="match status" value="1"/>
</dbReference>
<dbReference type="NCBIfam" id="TIGR01536">
    <property type="entry name" value="asn_synth_AEB"/>
    <property type="match status" value="1"/>
</dbReference>
<feature type="binding site" evidence="9">
    <location>
        <position position="100"/>
    </location>
    <ligand>
        <name>L-glutamine</name>
        <dbReference type="ChEBI" id="CHEBI:58359"/>
    </ligand>
</feature>
<dbReference type="RefSeq" id="WP_088713212.1">
    <property type="nucleotide sequence ID" value="NZ_NFZT01000001.1"/>
</dbReference>
<name>A0A219B7Z8_9SPHN</name>
<feature type="binding site" evidence="9">
    <location>
        <position position="290"/>
    </location>
    <ligand>
        <name>ATP</name>
        <dbReference type="ChEBI" id="CHEBI:30616"/>
    </ligand>
</feature>
<dbReference type="CDD" id="cd01991">
    <property type="entry name" value="Asn_synthase_B_C"/>
    <property type="match status" value="1"/>
</dbReference>
<keyword evidence="13" id="KW-1185">Reference proteome</keyword>
<dbReference type="InterPro" id="IPR006426">
    <property type="entry name" value="Asn_synth_AEB"/>
</dbReference>
<evidence type="ECO:0000256" key="9">
    <source>
        <dbReference type="PIRSR" id="PIRSR001589-2"/>
    </source>
</evidence>
<dbReference type="Pfam" id="PF13537">
    <property type="entry name" value="GATase_7"/>
    <property type="match status" value="1"/>
</dbReference>
<dbReference type="InterPro" id="IPR029055">
    <property type="entry name" value="Ntn_hydrolases_N"/>
</dbReference>
<reference evidence="13" key="1">
    <citation type="submission" date="2017-05" db="EMBL/GenBank/DDBJ databases">
        <authorList>
            <person name="Lin X."/>
        </authorList>
    </citation>
    <scope>NUCLEOTIDE SEQUENCE [LARGE SCALE GENOMIC DNA]</scope>
    <source>
        <strain evidence="13">JLT2012</strain>
    </source>
</reference>
<dbReference type="GO" id="GO:0006529">
    <property type="term" value="P:asparagine biosynthetic process"/>
    <property type="evidence" value="ECO:0007669"/>
    <property type="project" value="UniProtKB-KW"/>
</dbReference>
<protein>
    <recommendedName>
        <fullName evidence="3">asparagine synthase (glutamine-hydrolyzing)</fullName>
        <ecNumber evidence="3">6.3.5.4</ecNumber>
    </recommendedName>
</protein>
<evidence type="ECO:0000256" key="1">
    <source>
        <dbReference type="ARBA" id="ARBA00005187"/>
    </source>
</evidence>
<dbReference type="EMBL" id="NFZT01000001">
    <property type="protein sequence ID" value="OWV34512.1"/>
    <property type="molecule type" value="Genomic_DNA"/>
</dbReference>
<dbReference type="EC" id="6.3.5.4" evidence="3"/>
<evidence type="ECO:0000256" key="5">
    <source>
        <dbReference type="ARBA" id="ARBA00022840"/>
    </source>
</evidence>
<dbReference type="SUPFAM" id="SSF56235">
    <property type="entry name" value="N-terminal nucleophile aminohydrolases (Ntn hydrolases)"/>
    <property type="match status" value="1"/>
</dbReference>
<dbReference type="Gene3D" id="3.40.50.620">
    <property type="entry name" value="HUPs"/>
    <property type="match status" value="2"/>
</dbReference>
<comment type="catalytic activity">
    <reaction evidence="7">
        <text>L-aspartate + L-glutamine + ATP + H2O = L-asparagine + L-glutamate + AMP + diphosphate + H(+)</text>
        <dbReference type="Rhea" id="RHEA:12228"/>
        <dbReference type="ChEBI" id="CHEBI:15377"/>
        <dbReference type="ChEBI" id="CHEBI:15378"/>
        <dbReference type="ChEBI" id="CHEBI:29985"/>
        <dbReference type="ChEBI" id="CHEBI:29991"/>
        <dbReference type="ChEBI" id="CHEBI:30616"/>
        <dbReference type="ChEBI" id="CHEBI:33019"/>
        <dbReference type="ChEBI" id="CHEBI:58048"/>
        <dbReference type="ChEBI" id="CHEBI:58359"/>
        <dbReference type="ChEBI" id="CHEBI:456215"/>
        <dbReference type="EC" id="6.3.5.4"/>
    </reaction>
</comment>
<feature type="domain" description="Glutamine amidotransferase type-2" evidence="11">
    <location>
        <begin position="2"/>
        <end position="214"/>
    </location>
</feature>
<dbReference type="GO" id="GO:0004066">
    <property type="term" value="F:asparagine synthase (glutamine-hydrolyzing) activity"/>
    <property type="evidence" value="ECO:0007669"/>
    <property type="project" value="UniProtKB-EC"/>
</dbReference>
<evidence type="ECO:0000256" key="4">
    <source>
        <dbReference type="ARBA" id="ARBA00022741"/>
    </source>
</evidence>
<dbReference type="InterPro" id="IPR001962">
    <property type="entry name" value="Asn_synthase"/>
</dbReference>
<gene>
    <name evidence="12" type="ORF">B5C34_14295</name>
</gene>
<evidence type="ECO:0000256" key="8">
    <source>
        <dbReference type="PIRSR" id="PIRSR001589-1"/>
    </source>
</evidence>
<sequence>MCGLAGIFDRRGKRLADQNVLDRMTDALSHRGPDGRGTLNEPGTALGHRRLSIIDVERASQPMASADERFEIVFNGEIYNYRELKSELERAGHRFRLDSDTEVLLEAYRAWGPDMLRRLRGMFAFALWDRKTDQLLLARDRFGVKPMVMADLPDGRLLFASELKALLEHPDLPRGIEPRAIEDYFAYGYVPEARSLLSAVTKLQPAHYALLDRSGGELVQTRYWDLAFSEDLDGEASRAGDLRQRLKDAVRSRLVADVEVAAFLSGGVDSSAVVALMASASEQRFKTLSIGFDSKAFDETEYARLVAERYDTEHHERIVTADDYGLVDRLADAFDEPFADASAIPTFRVCELARAHVKVALSGDGADEAFAGYRRYAMFQREETVRSLIPSAVRAVLFRPLGRAWPKLDRLPRPLRFKSTFEALGMDPAEAYFHAVSVTRSAERSALFSPQLKRELAGYDARELYMETFRNAPAETTLGKAQYTDIRHYLPGDILVKVDRMSMANSLEARDPLLDHELVEWAARLPARDRIRGGAGKWLMKEAVRPLLPDRLIDRPKMGFVVPIGEWLKGPLSAEVDRLCDASALSGSGYFDMEALKEMNLAHRAGKRDHSRTLWQALMLEKALAKLGAG</sequence>
<dbReference type="Gene3D" id="3.60.20.10">
    <property type="entry name" value="Glutamine Phosphoribosylpyrophosphate, subunit 1, domain 1"/>
    <property type="match status" value="1"/>
</dbReference>
<dbReference type="Pfam" id="PF00733">
    <property type="entry name" value="Asn_synthase"/>
    <property type="match status" value="1"/>
</dbReference>
<keyword evidence="4 9" id="KW-0547">Nucleotide-binding</keyword>
<dbReference type="InterPro" id="IPR051786">
    <property type="entry name" value="ASN_synthetase/amidase"/>
</dbReference>
<dbReference type="GO" id="GO:0005524">
    <property type="term" value="F:ATP binding"/>
    <property type="evidence" value="ECO:0007669"/>
    <property type="project" value="UniProtKB-KW"/>
</dbReference>
<dbReference type="AlphaFoldDB" id="A0A219B7Z8"/>
<keyword evidence="6 8" id="KW-0315">Glutamine amidotransferase</keyword>
<comment type="pathway">
    <text evidence="1">Amino-acid biosynthesis; L-asparagine biosynthesis; L-asparagine from L-aspartate (L-Gln route): step 1/1.</text>
</comment>
<proteinExistence type="inferred from homology"/>
<dbReference type="InterPro" id="IPR017932">
    <property type="entry name" value="GATase_2_dom"/>
</dbReference>
<organism evidence="12 13">
    <name type="scientific">Pacificimonas flava</name>
    <dbReference type="NCBI Taxonomy" id="1234595"/>
    <lineage>
        <taxon>Bacteria</taxon>
        <taxon>Pseudomonadati</taxon>
        <taxon>Pseudomonadota</taxon>
        <taxon>Alphaproteobacteria</taxon>
        <taxon>Sphingomonadales</taxon>
        <taxon>Sphingosinicellaceae</taxon>
        <taxon>Pacificimonas</taxon>
    </lineage>
</organism>
<dbReference type="Proteomes" id="UP000198462">
    <property type="component" value="Unassembled WGS sequence"/>
</dbReference>
<evidence type="ECO:0000313" key="12">
    <source>
        <dbReference type="EMBL" id="OWV34512.1"/>
    </source>
</evidence>
<keyword evidence="8" id="KW-0028">Amino-acid biosynthesis</keyword>
<evidence type="ECO:0000313" key="13">
    <source>
        <dbReference type="Proteomes" id="UP000198462"/>
    </source>
</evidence>
<dbReference type="InterPro" id="IPR017539">
    <property type="entry name" value="XrtA_amidotfase"/>
</dbReference>
<evidence type="ECO:0000256" key="7">
    <source>
        <dbReference type="ARBA" id="ARBA00048741"/>
    </source>
</evidence>
<feature type="binding site" evidence="9">
    <location>
        <begin position="362"/>
        <end position="363"/>
    </location>
    <ligand>
        <name>ATP</name>
        <dbReference type="ChEBI" id="CHEBI:30616"/>
    </ligand>
</feature>
<evidence type="ECO:0000256" key="3">
    <source>
        <dbReference type="ARBA" id="ARBA00012737"/>
    </source>
</evidence>
<evidence type="ECO:0000256" key="10">
    <source>
        <dbReference type="PIRSR" id="PIRSR001589-3"/>
    </source>
</evidence>
<dbReference type="GO" id="GO:0005829">
    <property type="term" value="C:cytosol"/>
    <property type="evidence" value="ECO:0007669"/>
    <property type="project" value="TreeGrafter"/>
</dbReference>
<dbReference type="OrthoDB" id="9763290at2"/>
<accession>A0A219B7Z8</accession>
<keyword evidence="5 9" id="KW-0067">ATP-binding</keyword>
<evidence type="ECO:0000256" key="2">
    <source>
        <dbReference type="ARBA" id="ARBA00005752"/>
    </source>
</evidence>
<dbReference type="PANTHER" id="PTHR43284:SF1">
    <property type="entry name" value="ASPARAGINE SYNTHETASE"/>
    <property type="match status" value="1"/>
</dbReference>
<dbReference type="PROSITE" id="PS51278">
    <property type="entry name" value="GATASE_TYPE_2"/>
    <property type="match status" value="1"/>
</dbReference>
<dbReference type="InterPro" id="IPR014729">
    <property type="entry name" value="Rossmann-like_a/b/a_fold"/>
</dbReference>
<dbReference type="PIRSF" id="PIRSF001589">
    <property type="entry name" value="Asn_synthetase_glu-h"/>
    <property type="match status" value="1"/>
</dbReference>
<evidence type="ECO:0000259" key="11">
    <source>
        <dbReference type="PROSITE" id="PS51278"/>
    </source>
</evidence>
<comment type="caution">
    <text evidence="12">The sequence shown here is derived from an EMBL/GenBank/DDBJ whole genome shotgun (WGS) entry which is preliminary data.</text>
</comment>
<dbReference type="InterPro" id="IPR033738">
    <property type="entry name" value="AsnB_N"/>
</dbReference>
<dbReference type="PANTHER" id="PTHR43284">
    <property type="entry name" value="ASPARAGINE SYNTHETASE (GLUTAMINE-HYDROLYZING)"/>
    <property type="match status" value="1"/>
</dbReference>
<feature type="active site" description="For GATase activity" evidence="8">
    <location>
        <position position="2"/>
    </location>
</feature>